<evidence type="ECO:0000259" key="11">
    <source>
        <dbReference type="PROSITE" id="PS51094"/>
    </source>
</evidence>
<reference evidence="12 13" key="1">
    <citation type="submission" date="2019-08" db="EMBL/GenBank/DDBJ databases">
        <title>In-depth cultivation of the pig gut microbiome towards novel bacterial diversity and tailored functional studies.</title>
        <authorList>
            <person name="Wylensek D."/>
            <person name="Hitch T.C.A."/>
            <person name="Clavel T."/>
        </authorList>
    </citation>
    <scope>NUCLEOTIDE SEQUENCE [LARGE SCALE GENOMIC DNA]</scope>
    <source>
        <strain evidence="12 13">WCA-389-WT-23D1</strain>
    </source>
</reference>
<protein>
    <recommendedName>
        <fullName evidence="9">Ascorbate-specific PTS system EIIA component</fullName>
    </recommendedName>
    <alternativeName>
        <fullName evidence="10">Ascorbate-specific phosphotransferase enzyme IIA component</fullName>
    </alternativeName>
</protein>
<accession>A0A7X2NLI8</accession>
<organism evidence="12 13">
    <name type="scientific">Clostridium porci</name>
    <dbReference type="NCBI Taxonomy" id="2605778"/>
    <lineage>
        <taxon>Bacteria</taxon>
        <taxon>Bacillati</taxon>
        <taxon>Bacillota</taxon>
        <taxon>Clostridia</taxon>
        <taxon>Eubacteriales</taxon>
        <taxon>Clostridiaceae</taxon>
        <taxon>Clostridium</taxon>
    </lineage>
</organism>
<keyword evidence="12" id="KW-0762">Sugar transport</keyword>
<evidence type="ECO:0000256" key="5">
    <source>
        <dbReference type="ARBA" id="ARBA00022679"/>
    </source>
</evidence>
<dbReference type="GO" id="GO:0009401">
    <property type="term" value="P:phosphoenolpyruvate-dependent sugar phosphotransferase system"/>
    <property type="evidence" value="ECO:0007669"/>
    <property type="project" value="UniProtKB-KW"/>
</dbReference>
<dbReference type="GO" id="GO:0005737">
    <property type="term" value="C:cytoplasm"/>
    <property type="evidence" value="ECO:0007669"/>
    <property type="project" value="UniProtKB-SubCell"/>
</dbReference>
<dbReference type="PANTHER" id="PTHR36203:SF1">
    <property type="entry name" value="ASCORBATE-SPECIFIC PTS SYSTEM EIIA COMPONENT"/>
    <property type="match status" value="1"/>
</dbReference>
<evidence type="ECO:0000256" key="7">
    <source>
        <dbReference type="ARBA" id="ARBA00022777"/>
    </source>
</evidence>
<sequence length="152" mass="17177">MLKELVEKKRVSFHEKFDNWEDAVQASCEPLIEDGSITQEYVDAVIGCVKKYGPYIVFTPHIAMPHSQEKAVGVNNTAISFMKVKQTVEFEPGNPDKNAEVFFALASSDHDEHLKNMEQLALMLLKPGIVDELTAVENEEDLVRLDELLEDI</sequence>
<keyword evidence="7" id="KW-0418">Kinase</keyword>
<dbReference type="Gene3D" id="3.40.930.10">
    <property type="entry name" value="Mannitol-specific EII, Chain A"/>
    <property type="match status" value="1"/>
</dbReference>
<dbReference type="InterPro" id="IPR002178">
    <property type="entry name" value="PTS_EIIA_type-2_dom"/>
</dbReference>
<keyword evidence="2" id="KW-0813">Transport</keyword>
<dbReference type="GO" id="GO:0016301">
    <property type="term" value="F:kinase activity"/>
    <property type="evidence" value="ECO:0007669"/>
    <property type="project" value="UniProtKB-KW"/>
</dbReference>
<dbReference type="InterPro" id="IPR016152">
    <property type="entry name" value="PTrfase/Anion_transptr"/>
</dbReference>
<evidence type="ECO:0000256" key="6">
    <source>
        <dbReference type="ARBA" id="ARBA00022683"/>
    </source>
</evidence>
<dbReference type="Pfam" id="PF00359">
    <property type="entry name" value="PTS_EIIA_2"/>
    <property type="match status" value="1"/>
</dbReference>
<evidence type="ECO:0000256" key="4">
    <source>
        <dbReference type="ARBA" id="ARBA00022553"/>
    </source>
</evidence>
<evidence type="ECO:0000256" key="8">
    <source>
        <dbReference type="ARBA" id="ARBA00037387"/>
    </source>
</evidence>
<evidence type="ECO:0000313" key="12">
    <source>
        <dbReference type="EMBL" id="MSS37111.1"/>
    </source>
</evidence>
<keyword evidence="4" id="KW-0597">Phosphoprotein</keyword>
<keyword evidence="13" id="KW-1185">Reference proteome</keyword>
<name>A0A7X2NLI8_9CLOT</name>
<dbReference type="AlphaFoldDB" id="A0A7X2NLI8"/>
<dbReference type="SUPFAM" id="SSF55804">
    <property type="entry name" value="Phoshotransferase/anion transport protein"/>
    <property type="match status" value="1"/>
</dbReference>
<evidence type="ECO:0000313" key="13">
    <source>
        <dbReference type="Proteomes" id="UP000429958"/>
    </source>
</evidence>
<comment type="caution">
    <text evidence="12">The sequence shown here is derived from an EMBL/GenBank/DDBJ whole genome shotgun (WGS) entry which is preliminary data.</text>
</comment>
<keyword evidence="3" id="KW-0963">Cytoplasm</keyword>
<dbReference type="PROSITE" id="PS51094">
    <property type="entry name" value="PTS_EIIA_TYPE_2"/>
    <property type="match status" value="1"/>
</dbReference>
<dbReference type="Proteomes" id="UP000429958">
    <property type="component" value="Unassembled WGS sequence"/>
</dbReference>
<dbReference type="PANTHER" id="PTHR36203">
    <property type="entry name" value="ASCORBATE-SPECIFIC PTS SYSTEM EIIA COMPONENT"/>
    <property type="match status" value="1"/>
</dbReference>
<comment type="function">
    <text evidence="8">The phosphoenolpyruvate-dependent sugar phosphotransferase system (sugar PTS), a major carbohydrate active transport system, catalyzes the phosphorylation of incoming sugar substrates concomitantly with their translocation across the cell membrane. The enzyme II UlaABC PTS system is involved in ascorbate transport.</text>
</comment>
<dbReference type="CDD" id="cd00211">
    <property type="entry name" value="PTS_IIA_fru"/>
    <property type="match status" value="1"/>
</dbReference>
<dbReference type="InterPro" id="IPR051351">
    <property type="entry name" value="Ascorbate-PTS_EIIA_comp"/>
</dbReference>
<comment type="subcellular location">
    <subcellularLocation>
        <location evidence="1">Cytoplasm</location>
    </subcellularLocation>
</comment>
<proteinExistence type="predicted"/>
<feature type="domain" description="PTS EIIA type-2" evidence="11">
    <location>
        <begin position="4"/>
        <end position="152"/>
    </location>
</feature>
<evidence type="ECO:0000256" key="2">
    <source>
        <dbReference type="ARBA" id="ARBA00022448"/>
    </source>
</evidence>
<dbReference type="EMBL" id="VUMD01000008">
    <property type="protein sequence ID" value="MSS37111.1"/>
    <property type="molecule type" value="Genomic_DNA"/>
</dbReference>
<gene>
    <name evidence="12" type="ORF">FYJ39_11110</name>
</gene>
<keyword evidence="6" id="KW-0598">Phosphotransferase system</keyword>
<keyword evidence="5" id="KW-0808">Transferase</keyword>
<evidence type="ECO:0000256" key="3">
    <source>
        <dbReference type="ARBA" id="ARBA00022490"/>
    </source>
</evidence>
<evidence type="ECO:0000256" key="1">
    <source>
        <dbReference type="ARBA" id="ARBA00004496"/>
    </source>
</evidence>
<evidence type="ECO:0000256" key="9">
    <source>
        <dbReference type="ARBA" id="ARBA00041175"/>
    </source>
</evidence>
<evidence type="ECO:0000256" key="10">
    <source>
        <dbReference type="ARBA" id="ARBA00042072"/>
    </source>
</evidence>